<keyword evidence="3" id="KW-1185">Reference proteome</keyword>
<proteinExistence type="predicted"/>
<reference evidence="2 3" key="1">
    <citation type="submission" date="2023-11" db="EMBL/GenBank/DDBJ databases">
        <title>Halocaridina rubra genome assembly.</title>
        <authorList>
            <person name="Smith C."/>
        </authorList>
    </citation>
    <scope>NUCLEOTIDE SEQUENCE [LARGE SCALE GENOMIC DNA]</scope>
    <source>
        <strain evidence="2">EP-1</strain>
        <tissue evidence="2">Whole</tissue>
    </source>
</reference>
<evidence type="ECO:0000256" key="1">
    <source>
        <dbReference type="SAM" id="MobiDB-lite"/>
    </source>
</evidence>
<feature type="region of interest" description="Disordered" evidence="1">
    <location>
        <begin position="47"/>
        <end position="96"/>
    </location>
</feature>
<accession>A0AAN8WLA7</accession>
<evidence type="ECO:0000313" key="3">
    <source>
        <dbReference type="Proteomes" id="UP001381693"/>
    </source>
</evidence>
<dbReference type="Proteomes" id="UP001381693">
    <property type="component" value="Unassembled WGS sequence"/>
</dbReference>
<feature type="compositionally biased region" description="Basic and acidic residues" evidence="1">
    <location>
        <begin position="48"/>
        <end position="65"/>
    </location>
</feature>
<dbReference type="AlphaFoldDB" id="A0AAN8WLA7"/>
<feature type="non-terminal residue" evidence="2">
    <location>
        <position position="156"/>
    </location>
</feature>
<sequence>MSRRKTSVSSVMGDMAKRFTRKMTIHDPSTITSFLGSLTHLSLDDCDAESRTVRARSEPPKDRTPEPCNRSLSVPFQNHAEESHLPKPANAPTSPAGGAEVLAVVSEGFVFPWDYMNEYDYIEFESDEDDDVAELRDIPFSGILMLSLISSNKIVQ</sequence>
<protein>
    <submittedName>
        <fullName evidence="2">Uncharacterized protein</fullName>
    </submittedName>
</protein>
<name>A0AAN8WLA7_HALRR</name>
<gene>
    <name evidence="2" type="ORF">SK128_021657</name>
</gene>
<organism evidence="2 3">
    <name type="scientific">Halocaridina rubra</name>
    <name type="common">Hawaiian red shrimp</name>
    <dbReference type="NCBI Taxonomy" id="373956"/>
    <lineage>
        <taxon>Eukaryota</taxon>
        <taxon>Metazoa</taxon>
        <taxon>Ecdysozoa</taxon>
        <taxon>Arthropoda</taxon>
        <taxon>Crustacea</taxon>
        <taxon>Multicrustacea</taxon>
        <taxon>Malacostraca</taxon>
        <taxon>Eumalacostraca</taxon>
        <taxon>Eucarida</taxon>
        <taxon>Decapoda</taxon>
        <taxon>Pleocyemata</taxon>
        <taxon>Caridea</taxon>
        <taxon>Atyoidea</taxon>
        <taxon>Atyidae</taxon>
        <taxon>Halocaridina</taxon>
    </lineage>
</organism>
<evidence type="ECO:0000313" key="2">
    <source>
        <dbReference type="EMBL" id="KAK7015153.1"/>
    </source>
</evidence>
<dbReference type="EMBL" id="JAXCGZ010023234">
    <property type="protein sequence ID" value="KAK7015153.1"/>
    <property type="molecule type" value="Genomic_DNA"/>
</dbReference>
<comment type="caution">
    <text evidence="2">The sequence shown here is derived from an EMBL/GenBank/DDBJ whole genome shotgun (WGS) entry which is preliminary data.</text>
</comment>